<sequence length="106" mass="11649">MALPQDTAATPTFMVFATLRDDTDLAEFAALREDEQKQLEVLRSEGRIGAHYVSPARRATFIEVVAADEAQVAETLATLPFARFFDADVYPTTPPDPAEVAHRARA</sequence>
<dbReference type="InterPro" id="IPR026029">
    <property type="entry name" value="MLI_dom"/>
</dbReference>
<protein>
    <submittedName>
        <fullName evidence="2">Muconolactone delta-isomerase</fullName>
    </submittedName>
</protein>
<evidence type="ECO:0000313" key="2">
    <source>
        <dbReference type="EMBL" id="MBE1493888.1"/>
    </source>
</evidence>
<dbReference type="Pfam" id="PF02426">
    <property type="entry name" value="MIase"/>
    <property type="match status" value="1"/>
</dbReference>
<reference evidence="2 3" key="1">
    <citation type="submission" date="2020-10" db="EMBL/GenBank/DDBJ databases">
        <title>Sequencing the genomes of 1000 actinobacteria strains.</title>
        <authorList>
            <person name="Klenk H.-P."/>
        </authorList>
    </citation>
    <scope>NUCLEOTIDE SEQUENCE [LARGE SCALE GENOMIC DNA]</scope>
    <source>
        <strain evidence="2 3">DSM 44653</strain>
    </source>
</reference>
<dbReference type="EMBL" id="JADBEG010000001">
    <property type="protein sequence ID" value="MBE1493888.1"/>
    <property type="molecule type" value="Genomic_DNA"/>
</dbReference>
<comment type="caution">
    <text evidence="2">The sequence shown here is derived from an EMBL/GenBank/DDBJ whole genome shotgun (WGS) entry which is preliminary data.</text>
</comment>
<evidence type="ECO:0000259" key="1">
    <source>
        <dbReference type="Pfam" id="PF02426"/>
    </source>
</evidence>
<keyword evidence="3" id="KW-1185">Reference proteome</keyword>
<feature type="domain" description="Muconolactone isomerase" evidence="1">
    <location>
        <begin position="15"/>
        <end position="91"/>
    </location>
</feature>
<proteinExistence type="predicted"/>
<dbReference type="RefSeq" id="WP_086864199.1">
    <property type="nucleotide sequence ID" value="NZ_JADBEG010000001.1"/>
</dbReference>
<dbReference type="Gene3D" id="3.30.70.1060">
    <property type="entry name" value="Dimeric alpha+beta barrel"/>
    <property type="match status" value="1"/>
</dbReference>
<name>A0ABR9HSI5_9PSEU</name>
<dbReference type="Proteomes" id="UP000631670">
    <property type="component" value="Unassembled WGS sequence"/>
</dbReference>
<evidence type="ECO:0000313" key="3">
    <source>
        <dbReference type="Proteomes" id="UP000631670"/>
    </source>
</evidence>
<accession>A0ABR9HSI5</accession>
<gene>
    <name evidence="2" type="ORF">H4696_000988</name>
</gene>
<organism evidence="2 3">
    <name type="scientific">Amycolatopsis lexingtonensis</name>
    <dbReference type="NCBI Taxonomy" id="218822"/>
    <lineage>
        <taxon>Bacteria</taxon>
        <taxon>Bacillati</taxon>
        <taxon>Actinomycetota</taxon>
        <taxon>Actinomycetes</taxon>
        <taxon>Pseudonocardiales</taxon>
        <taxon>Pseudonocardiaceae</taxon>
        <taxon>Amycolatopsis</taxon>
    </lineage>
</organism>